<dbReference type="PANTHER" id="PTHR23501">
    <property type="entry name" value="MAJOR FACILITATOR SUPERFAMILY"/>
    <property type="match status" value="1"/>
</dbReference>
<dbReference type="PROSITE" id="PS50850">
    <property type="entry name" value="MFS"/>
    <property type="match status" value="1"/>
</dbReference>
<dbReference type="FunFam" id="1.20.1250.20:FF:000196">
    <property type="entry name" value="MFS toxin efflux pump (AflT)"/>
    <property type="match status" value="1"/>
</dbReference>
<gene>
    <name evidence="12" type="ORF">QBC33DRAFT_579083</name>
</gene>
<name>A0AAJ0C034_9PEZI</name>
<dbReference type="FunFam" id="1.20.1250.20:FF:000489">
    <property type="entry name" value="MFS general substrate transporter"/>
    <property type="match status" value="1"/>
</dbReference>
<feature type="compositionally biased region" description="Basic and acidic residues" evidence="9">
    <location>
        <begin position="589"/>
        <end position="613"/>
    </location>
</feature>
<dbReference type="FunFam" id="1.20.1720.10:FF:000012">
    <property type="entry name" value="MFS toxin efflux pump (AflT)"/>
    <property type="match status" value="1"/>
</dbReference>
<dbReference type="EMBL" id="MU839012">
    <property type="protein sequence ID" value="KAK1766237.1"/>
    <property type="molecule type" value="Genomic_DNA"/>
</dbReference>
<keyword evidence="8" id="KW-0325">Glycoprotein</keyword>
<dbReference type="CDD" id="cd17502">
    <property type="entry name" value="MFS_Azr1_MDR_like"/>
    <property type="match status" value="1"/>
</dbReference>
<keyword evidence="6 10" id="KW-1133">Transmembrane helix</keyword>
<dbReference type="Proteomes" id="UP001244011">
    <property type="component" value="Unassembled WGS sequence"/>
</dbReference>
<feature type="transmembrane region" description="Helical" evidence="10">
    <location>
        <begin position="460"/>
        <end position="480"/>
    </location>
</feature>
<dbReference type="GO" id="GO:0022857">
    <property type="term" value="F:transmembrane transporter activity"/>
    <property type="evidence" value="ECO:0007669"/>
    <property type="project" value="InterPro"/>
</dbReference>
<proteinExistence type="inferred from homology"/>
<keyword evidence="7 10" id="KW-0472">Membrane</keyword>
<dbReference type="InterPro" id="IPR036259">
    <property type="entry name" value="MFS_trans_sf"/>
</dbReference>
<evidence type="ECO:0000256" key="6">
    <source>
        <dbReference type="ARBA" id="ARBA00022989"/>
    </source>
</evidence>
<dbReference type="PANTHER" id="PTHR23501:SF153">
    <property type="entry name" value="AFLATOXIN EFFLUX PUMP, PUTATIVE-RELATED"/>
    <property type="match status" value="1"/>
</dbReference>
<dbReference type="GO" id="GO:0005886">
    <property type="term" value="C:plasma membrane"/>
    <property type="evidence" value="ECO:0007669"/>
    <property type="project" value="UniProtKB-SubCell"/>
</dbReference>
<keyword evidence="13" id="KW-1185">Reference proteome</keyword>
<feature type="transmembrane region" description="Helical" evidence="10">
    <location>
        <begin position="162"/>
        <end position="183"/>
    </location>
</feature>
<feature type="compositionally biased region" description="Basic and acidic residues" evidence="9">
    <location>
        <begin position="562"/>
        <end position="572"/>
    </location>
</feature>
<evidence type="ECO:0000256" key="3">
    <source>
        <dbReference type="ARBA" id="ARBA00022448"/>
    </source>
</evidence>
<dbReference type="InterPro" id="IPR020846">
    <property type="entry name" value="MFS_dom"/>
</dbReference>
<dbReference type="GeneID" id="85314301"/>
<dbReference type="SUPFAM" id="SSF103473">
    <property type="entry name" value="MFS general substrate transporter"/>
    <property type="match status" value="1"/>
</dbReference>
<feature type="transmembrane region" description="Helical" evidence="10">
    <location>
        <begin position="262"/>
        <end position="280"/>
    </location>
</feature>
<reference evidence="12" key="1">
    <citation type="submission" date="2023-06" db="EMBL/GenBank/DDBJ databases">
        <title>Genome-scale phylogeny and comparative genomics of the fungal order Sordariales.</title>
        <authorList>
            <consortium name="Lawrence Berkeley National Laboratory"/>
            <person name="Hensen N."/>
            <person name="Bonometti L."/>
            <person name="Westerberg I."/>
            <person name="Brannstrom I.O."/>
            <person name="Guillou S."/>
            <person name="Cros-Aarteil S."/>
            <person name="Calhoun S."/>
            <person name="Haridas S."/>
            <person name="Kuo A."/>
            <person name="Mondo S."/>
            <person name="Pangilinan J."/>
            <person name="Riley R."/>
            <person name="Labutti K."/>
            <person name="Andreopoulos B."/>
            <person name="Lipzen A."/>
            <person name="Chen C."/>
            <person name="Yanf M."/>
            <person name="Daum C."/>
            <person name="Ng V."/>
            <person name="Clum A."/>
            <person name="Steindorff A."/>
            <person name="Ohm R."/>
            <person name="Martin F."/>
            <person name="Silar P."/>
            <person name="Natvig D."/>
            <person name="Lalanne C."/>
            <person name="Gautier V."/>
            <person name="Ament-Velasquez S.L."/>
            <person name="Kruys A."/>
            <person name="Hutchinson M.I."/>
            <person name="Powell A.J."/>
            <person name="Barry K."/>
            <person name="Miller A.N."/>
            <person name="Grigoriev I.V."/>
            <person name="Debuchy R."/>
            <person name="Gladieux P."/>
            <person name="Thoren M.H."/>
            <person name="Johannesson H."/>
        </authorList>
    </citation>
    <scope>NUCLEOTIDE SEQUENCE</scope>
    <source>
        <strain evidence="12">8032-3</strain>
    </source>
</reference>
<feature type="region of interest" description="Disordered" evidence="9">
    <location>
        <begin position="1"/>
        <end position="35"/>
    </location>
</feature>
<evidence type="ECO:0000256" key="5">
    <source>
        <dbReference type="ARBA" id="ARBA00022692"/>
    </source>
</evidence>
<sequence>MLFKKKARKEDTSISSHPTIPSREGPVIEDGTETDLNDDSKVEGLAPVKSTATEDIKYPSGLKLALLMVSTFLSMFLVALDRLIISTAIPRITDDFHSVTDIGWYGSAYLLTNCAFQLFFGKLYTFFSVKATFLAAIFLFEAGSAICGAAPTSVAFIIGRAIAGIGSAGIMSGVIVVIVYAVPLHKRPLYQGLFGAVFGLSSVIGPLLGGAFTSKVSWRWCFYINLPFGGIAMVVIFFLLQVPDRDTTKLPLVKKLLQLDGLGTAALLPGTVCLLLALQWGGMTHPWHDGRIIALLVLAGVLLISFVLVQIFKPDTATVPPRIITQRSVLAGFWATLCIGSQMMIFVYFLPIWFQAIKGVSAIDSGIRLLPMILPMVFASIITGILTARIGYYTPFMLVGNCLMAVGAGLLTTLEVDTGKGKWVGYQILYGFGLGSMFQAPNLAAQTVLPNRDVPVGTSLMFFSQLLGGAIFISVGQNVLNTQLLTRLSALPGFNPDLISGNGATGLIQRLPVEVRAQVLTAYNEALRRVFQVAVAMACLAIFGGLAMEWRSVKKNVQPKNRSAESEAEDGKAAAVDGGAPAEKAASVSEDKRVNAADEVQVDKSALEKERAS</sequence>
<dbReference type="InterPro" id="IPR011701">
    <property type="entry name" value="MFS"/>
</dbReference>
<dbReference type="PRINTS" id="PR01036">
    <property type="entry name" value="TCRTETB"/>
</dbReference>
<feature type="transmembrane region" description="Helical" evidence="10">
    <location>
        <begin position="392"/>
        <end position="411"/>
    </location>
</feature>
<evidence type="ECO:0000256" key="4">
    <source>
        <dbReference type="ARBA" id="ARBA00022475"/>
    </source>
</evidence>
<evidence type="ECO:0000256" key="10">
    <source>
        <dbReference type="SAM" id="Phobius"/>
    </source>
</evidence>
<comment type="caution">
    <text evidence="12">The sequence shown here is derived from an EMBL/GenBank/DDBJ whole genome shotgun (WGS) entry which is preliminary data.</text>
</comment>
<feature type="transmembrane region" description="Helical" evidence="10">
    <location>
        <begin position="332"/>
        <end position="354"/>
    </location>
</feature>
<feature type="transmembrane region" description="Helical" evidence="10">
    <location>
        <begin position="64"/>
        <end position="85"/>
    </location>
</feature>
<feature type="transmembrane region" description="Helical" evidence="10">
    <location>
        <begin position="220"/>
        <end position="242"/>
    </location>
</feature>
<feature type="transmembrane region" description="Helical" evidence="10">
    <location>
        <begin position="366"/>
        <end position="386"/>
    </location>
</feature>
<feature type="transmembrane region" description="Helical" evidence="10">
    <location>
        <begin position="292"/>
        <end position="312"/>
    </location>
</feature>
<feature type="transmembrane region" description="Helical" evidence="10">
    <location>
        <begin position="189"/>
        <end position="208"/>
    </location>
</feature>
<organism evidence="12 13">
    <name type="scientific">Phialemonium atrogriseum</name>
    <dbReference type="NCBI Taxonomy" id="1093897"/>
    <lineage>
        <taxon>Eukaryota</taxon>
        <taxon>Fungi</taxon>
        <taxon>Dikarya</taxon>
        <taxon>Ascomycota</taxon>
        <taxon>Pezizomycotina</taxon>
        <taxon>Sordariomycetes</taxon>
        <taxon>Sordariomycetidae</taxon>
        <taxon>Cephalothecales</taxon>
        <taxon>Cephalothecaceae</taxon>
        <taxon>Phialemonium</taxon>
    </lineage>
</organism>
<evidence type="ECO:0000313" key="12">
    <source>
        <dbReference type="EMBL" id="KAK1766237.1"/>
    </source>
</evidence>
<dbReference type="RefSeq" id="XP_060282450.1">
    <property type="nucleotide sequence ID" value="XM_060431114.1"/>
</dbReference>
<feature type="domain" description="Major facilitator superfamily (MFS) profile" evidence="11">
    <location>
        <begin position="67"/>
        <end position="553"/>
    </location>
</feature>
<comment type="subcellular location">
    <subcellularLocation>
        <location evidence="1">Cell membrane</location>
        <topology evidence="1">Multi-pass membrane protein</topology>
    </subcellularLocation>
</comment>
<feature type="transmembrane region" description="Helical" evidence="10">
    <location>
        <begin position="530"/>
        <end position="550"/>
    </location>
</feature>
<comment type="similarity">
    <text evidence="2">Belongs to the major facilitator superfamily. TCR/Tet family.</text>
</comment>
<evidence type="ECO:0000256" key="2">
    <source>
        <dbReference type="ARBA" id="ARBA00007520"/>
    </source>
</evidence>
<dbReference type="AlphaFoldDB" id="A0AAJ0C034"/>
<feature type="transmembrane region" description="Helical" evidence="10">
    <location>
        <begin position="423"/>
        <end position="440"/>
    </location>
</feature>
<evidence type="ECO:0000256" key="1">
    <source>
        <dbReference type="ARBA" id="ARBA00004651"/>
    </source>
</evidence>
<evidence type="ECO:0000256" key="7">
    <source>
        <dbReference type="ARBA" id="ARBA00023136"/>
    </source>
</evidence>
<evidence type="ECO:0000313" key="13">
    <source>
        <dbReference type="Proteomes" id="UP001244011"/>
    </source>
</evidence>
<feature type="region of interest" description="Disordered" evidence="9">
    <location>
        <begin position="559"/>
        <end position="613"/>
    </location>
</feature>
<evidence type="ECO:0000256" key="9">
    <source>
        <dbReference type="SAM" id="MobiDB-lite"/>
    </source>
</evidence>
<evidence type="ECO:0000259" key="11">
    <source>
        <dbReference type="PROSITE" id="PS50850"/>
    </source>
</evidence>
<keyword evidence="5 10" id="KW-0812">Transmembrane</keyword>
<keyword evidence="4" id="KW-1003">Cell membrane</keyword>
<dbReference type="Pfam" id="PF07690">
    <property type="entry name" value="MFS_1"/>
    <property type="match status" value="1"/>
</dbReference>
<dbReference type="Gene3D" id="1.20.1250.20">
    <property type="entry name" value="MFS general substrate transporter like domains"/>
    <property type="match status" value="2"/>
</dbReference>
<protein>
    <submittedName>
        <fullName evidence="12">MFS aflatoxin efflux pump</fullName>
    </submittedName>
</protein>
<evidence type="ECO:0000256" key="8">
    <source>
        <dbReference type="ARBA" id="ARBA00023180"/>
    </source>
</evidence>
<accession>A0AAJ0C034</accession>
<keyword evidence="3" id="KW-0813">Transport</keyword>
<feature type="transmembrane region" description="Helical" evidence="10">
    <location>
        <begin position="131"/>
        <end position="150"/>
    </location>
</feature>